<dbReference type="GO" id="GO:0046872">
    <property type="term" value="F:metal ion binding"/>
    <property type="evidence" value="ECO:0007669"/>
    <property type="project" value="UniProtKB-UniRule"/>
</dbReference>
<dbReference type="InterPro" id="IPR038987">
    <property type="entry name" value="MoeA-like"/>
</dbReference>
<dbReference type="GO" id="GO:0061599">
    <property type="term" value="F:molybdopterin molybdotransferase activity"/>
    <property type="evidence" value="ECO:0007669"/>
    <property type="project" value="UniProtKB-UniRule"/>
</dbReference>
<protein>
    <recommendedName>
        <fullName evidence="11">Molybdopterin molybdenumtransferase</fullName>
        <ecNumber evidence="11">2.10.1.1</ecNumber>
    </recommendedName>
</protein>
<name>A0A060DFW8_9PROT</name>
<proteinExistence type="inferred from homology"/>
<comment type="similarity">
    <text evidence="4 11">Belongs to the MoeA family.</text>
</comment>
<dbReference type="AlphaFoldDB" id="A0A060DFW8"/>
<reference evidence="13 14" key="1">
    <citation type="journal article" date="2014" name="Genome Announc.">
        <title>Complete Genome Sequence of the Model Rhizosphere Strain Azospirillum brasilense Az39, Successfully Applied in Agriculture.</title>
        <authorList>
            <person name="Rivera D."/>
            <person name="Revale S."/>
            <person name="Molina R."/>
            <person name="Gualpa J."/>
            <person name="Puente M."/>
            <person name="Maroniche G."/>
            <person name="Paris G."/>
            <person name="Baker D."/>
            <person name="Clavijo B."/>
            <person name="McLay K."/>
            <person name="Spaepen S."/>
            <person name="Perticari A."/>
            <person name="Vazquez M."/>
            <person name="Wisniewski-Dye F."/>
            <person name="Watkins C."/>
            <person name="Martinez-Abarca F."/>
            <person name="Vanderleyden J."/>
            <person name="Cassan F."/>
        </authorList>
    </citation>
    <scope>NUCLEOTIDE SEQUENCE [LARGE SCALE GENOMIC DNA]</scope>
    <source>
        <strain evidence="13 14">Az39</strain>
    </source>
</reference>
<evidence type="ECO:0000256" key="8">
    <source>
        <dbReference type="ARBA" id="ARBA00022842"/>
    </source>
</evidence>
<gene>
    <name evidence="13" type="ORF">ABAZ39_06880</name>
</gene>
<comment type="catalytic activity">
    <reaction evidence="10">
        <text>adenylyl-molybdopterin + molybdate = Mo-molybdopterin + AMP + H(+)</text>
        <dbReference type="Rhea" id="RHEA:35047"/>
        <dbReference type="ChEBI" id="CHEBI:15378"/>
        <dbReference type="ChEBI" id="CHEBI:36264"/>
        <dbReference type="ChEBI" id="CHEBI:62727"/>
        <dbReference type="ChEBI" id="CHEBI:71302"/>
        <dbReference type="ChEBI" id="CHEBI:456215"/>
        <dbReference type="EC" id="2.10.1.1"/>
    </reaction>
</comment>
<dbReference type="GO" id="GO:0006777">
    <property type="term" value="P:Mo-molybdopterin cofactor biosynthetic process"/>
    <property type="evidence" value="ECO:0007669"/>
    <property type="project" value="UniProtKB-UniRule"/>
</dbReference>
<dbReference type="Pfam" id="PF03453">
    <property type="entry name" value="MoeA_N"/>
    <property type="match status" value="1"/>
</dbReference>
<dbReference type="Gene3D" id="3.90.105.10">
    <property type="entry name" value="Molybdopterin biosynthesis moea protein, domain 2"/>
    <property type="match status" value="1"/>
</dbReference>
<dbReference type="KEGG" id="abq:ABAZ39_06880"/>
<dbReference type="UniPathway" id="UPA00344"/>
<comment type="function">
    <text evidence="2 11">Catalyzes the insertion of molybdate into adenylated molybdopterin with the concomitant release of AMP.</text>
</comment>
<dbReference type="PANTHER" id="PTHR10192:SF5">
    <property type="entry name" value="GEPHYRIN"/>
    <property type="match status" value="1"/>
</dbReference>
<evidence type="ECO:0000256" key="1">
    <source>
        <dbReference type="ARBA" id="ARBA00001946"/>
    </source>
</evidence>
<evidence type="ECO:0000259" key="12">
    <source>
        <dbReference type="SMART" id="SM00852"/>
    </source>
</evidence>
<evidence type="ECO:0000256" key="5">
    <source>
        <dbReference type="ARBA" id="ARBA00022505"/>
    </source>
</evidence>
<keyword evidence="7 11" id="KW-0479">Metal-binding</keyword>
<keyword evidence="9 11" id="KW-0501">Molybdenum cofactor biosynthesis</keyword>
<dbReference type="Gene3D" id="2.170.190.11">
    <property type="entry name" value="Molybdopterin biosynthesis moea protein, domain 3"/>
    <property type="match status" value="1"/>
</dbReference>
<evidence type="ECO:0000256" key="10">
    <source>
        <dbReference type="ARBA" id="ARBA00047317"/>
    </source>
</evidence>
<keyword evidence="6 11" id="KW-0808">Transferase</keyword>
<comment type="cofactor">
    <cofactor evidence="1 11">
        <name>Mg(2+)</name>
        <dbReference type="ChEBI" id="CHEBI:18420"/>
    </cofactor>
</comment>
<evidence type="ECO:0000256" key="4">
    <source>
        <dbReference type="ARBA" id="ARBA00010763"/>
    </source>
</evidence>
<keyword evidence="5 11" id="KW-0500">Molybdenum</keyword>
<feature type="domain" description="MoaB/Mog" evidence="12">
    <location>
        <begin position="191"/>
        <end position="333"/>
    </location>
</feature>
<dbReference type="Gene3D" id="3.40.980.10">
    <property type="entry name" value="MoaB/Mog-like domain"/>
    <property type="match status" value="1"/>
</dbReference>
<accession>A0A060DFW8</accession>
<dbReference type="EMBL" id="CP007793">
    <property type="protein sequence ID" value="AIB11732.1"/>
    <property type="molecule type" value="Genomic_DNA"/>
</dbReference>
<evidence type="ECO:0000256" key="6">
    <source>
        <dbReference type="ARBA" id="ARBA00022679"/>
    </source>
</evidence>
<dbReference type="PANTHER" id="PTHR10192">
    <property type="entry name" value="MOLYBDOPTERIN BIOSYNTHESIS PROTEIN"/>
    <property type="match status" value="1"/>
</dbReference>
<dbReference type="InterPro" id="IPR036135">
    <property type="entry name" value="MoeA_linker/N_sf"/>
</dbReference>
<dbReference type="FunFam" id="3.40.980.10:FF:000004">
    <property type="entry name" value="Molybdopterin molybdenumtransferase"/>
    <property type="match status" value="1"/>
</dbReference>
<evidence type="ECO:0000256" key="9">
    <source>
        <dbReference type="ARBA" id="ARBA00023150"/>
    </source>
</evidence>
<dbReference type="EC" id="2.10.1.1" evidence="11"/>
<dbReference type="Pfam" id="PF00994">
    <property type="entry name" value="MoCF_biosynth"/>
    <property type="match status" value="1"/>
</dbReference>
<evidence type="ECO:0000256" key="3">
    <source>
        <dbReference type="ARBA" id="ARBA00005046"/>
    </source>
</evidence>
<dbReference type="SUPFAM" id="SSF63867">
    <property type="entry name" value="MoeA C-terminal domain-like"/>
    <property type="match status" value="1"/>
</dbReference>
<dbReference type="PROSITE" id="PS01079">
    <property type="entry name" value="MOCF_BIOSYNTHESIS_2"/>
    <property type="match status" value="1"/>
</dbReference>
<evidence type="ECO:0000256" key="2">
    <source>
        <dbReference type="ARBA" id="ARBA00002901"/>
    </source>
</evidence>
<dbReference type="SUPFAM" id="SSF63882">
    <property type="entry name" value="MoeA N-terminal region -like"/>
    <property type="match status" value="1"/>
</dbReference>
<dbReference type="InterPro" id="IPR001453">
    <property type="entry name" value="MoaB/Mog_dom"/>
</dbReference>
<dbReference type="SMART" id="SM00852">
    <property type="entry name" value="MoCF_biosynth"/>
    <property type="match status" value="1"/>
</dbReference>
<sequence length="422" mass="44699">MAQLSDDCFAFGGEMMAVDRALELLSGRLHPVTATRRIGLADSLGHVLAEDVVAPFNVPPHDNSAVDGYAVFFDDLTPDAATLLPVTARVAAGHALDRPGRRGEAVRIFTGAPMPEGFDTVLMQEDCKAEEGSVAIPPGIRRGANRRRAGEDMARGSTVLTAGRRLRAEDIGLLASLGRREVTVRTALRVAVFSTGDEVREPGVPLEPGCIYDANRFALIAALRQLGCGVTDLGILPDRLDAVRGALEEAAGTHDVLITSGGMSTGEEDHVKAAVEALGGLHFWRLAIKPGRPVALGTVKGATKGAAVFVGLPGNPVAVMVTFLRIARPILLRLMGAADEAPALFPLRAGFTYKKKAGRREYVRATLARAADGVLTAVKHPRDGAGILSSMVESDGLVELPEEITRIEPGMIVDFLPFSEVR</sequence>
<dbReference type="InterPro" id="IPR036688">
    <property type="entry name" value="MoeA_C_domain_IV_sf"/>
</dbReference>
<dbReference type="GO" id="GO:0005829">
    <property type="term" value="C:cytosol"/>
    <property type="evidence" value="ECO:0007669"/>
    <property type="project" value="TreeGrafter"/>
</dbReference>
<dbReference type="Proteomes" id="UP000027186">
    <property type="component" value="Chromosome"/>
</dbReference>
<dbReference type="NCBIfam" id="TIGR00177">
    <property type="entry name" value="molyb_syn"/>
    <property type="match status" value="1"/>
</dbReference>
<dbReference type="Pfam" id="PF03454">
    <property type="entry name" value="MoeA_C"/>
    <property type="match status" value="1"/>
</dbReference>
<dbReference type="InterPro" id="IPR005110">
    <property type="entry name" value="MoeA_linker/N"/>
</dbReference>
<dbReference type="CDD" id="cd00887">
    <property type="entry name" value="MoeA"/>
    <property type="match status" value="1"/>
</dbReference>
<evidence type="ECO:0000256" key="7">
    <source>
        <dbReference type="ARBA" id="ARBA00022723"/>
    </source>
</evidence>
<dbReference type="InterPro" id="IPR036425">
    <property type="entry name" value="MoaB/Mog-like_dom_sf"/>
</dbReference>
<dbReference type="SUPFAM" id="SSF53218">
    <property type="entry name" value="Molybdenum cofactor biosynthesis proteins"/>
    <property type="match status" value="1"/>
</dbReference>
<keyword evidence="8 11" id="KW-0460">Magnesium</keyword>
<evidence type="ECO:0000313" key="14">
    <source>
        <dbReference type="Proteomes" id="UP000027186"/>
    </source>
</evidence>
<organism evidence="13 14">
    <name type="scientific">Azospirillum argentinense</name>
    <dbReference type="NCBI Taxonomy" id="2970906"/>
    <lineage>
        <taxon>Bacteria</taxon>
        <taxon>Pseudomonadati</taxon>
        <taxon>Pseudomonadota</taxon>
        <taxon>Alphaproteobacteria</taxon>
        <taxon>Rhodospirillales</taxon>
        <taxon>Azospirillaceae</taxon>
        <taxon>Azospirillum</taxon>
    </lineage>
</organism>
<dbReference type="NCBIfam" id="NF045515">
    <property type="entry name" value="Glp_gephyrin"/>
    <property type="match status" value="1"/>
</dbReference>
<dbReference type="Gene3D" id="2.40.340.10">
    <property type="entry name" value="MoeA, C-terminal, domain IV"/>
    <property type="match status" value="1"/>
</dbReference>
<evidence type="ECO:0000313" key="13">
    <source>
        <dbReference type="EMBL" id="AIB11732.1"/>
    </source>
</evidence>
<evidence type="ECO:0000256" key="11">
    <source>
        <dbReference type="RuleBase" id="RU365090"/>
    </source>
</evidence>
<comment type="pathway">
    <text evidence="3 11">Cofactor biosynthesis; molybdopterin biosynthesis.</text>
</comment>
<dbReference type="InterPro" id="IPR008284">
    <property type="entry name" value="MoCF_biosynth_CS"/>
</dbReference>
<dbReference type="InterPro" id="IPR005111">
    <property type="entry name" value="MoeA_C_domain_IV"/>
</dbReference>
<dbReference type="RefSeq" id="WP_038527888.1">
    <property type="nucleotide sequence ID" value="NZ_CP007793.1"/>
</dbReference>